<proteinExistence type="predicted"/>
<organism evidence="2 3">
    <name type="scientific">Planktothrix mougeotii LEGE 06226</name>
    <dbReference type="NCBI Taxonomy" id="1828728"/>
    <lineage>
        <taxon>Bacteria</taxon>
        <taxon>Bacillati</taxon>
        <taxon>Cyanobacteriota</taxon>
        <taxon>Cyanophyceae</taxon>
        <taxon>Oscillatoriophycideae</taxon>
        <taxon>Oscillatoriales</taxon>
        <taxon>Microcoleaceae</taxon>
        <taxon>Planktothrix</taxon>
    </lineage>
</organism>
<dbReference type="Proteomes" id="UP000640725">
    <property type="component" value="Unassembled WGS sequence"/>
</dbReference>
<evidence type="ECO:0000256" key="1">
    <source>
        <dbReference type="SAM" id="MobiDB-lite"/>
    </source>
</evidence>
<sequence length="78" mass="8709">MSNFITVLMMSTVVGLLPSFNPQLQTIQQLDVKQIQSCPSSNTLVYPKNYDIKVAHHNHEDEDPSDKAPLPGDGRRDS</sequence>
<feature type="region of interest" description="Disordered" evidence="1">
    <location>
        <begin position="56"/>
        <end position="78"/>
    </location>
</feature>
<dbReference type="EMBL" id="JADEWU010000070">
    <property type="protein sequence ID" value="MBE9145817.1"/>
    <property type="molecule type" value="Genomic_DNA"/>
</dbReference>
<protein>
    <submittedName>
        <fullName evidence="2">Uncharacterized protein</fullName>
    </submittedName>
</protein>
<comment type="caution">
    <text evidence="2">The sequence shown here is derived from an EMBL/GenBank/DDBJ whole genome shotgun (WGS) entry which is preliminary data.</text>
</comment>
<gene>
    <name evidence="2" type="ORF">IQ236_21745</name>
</gene>
<evidence type="ECO:0000313" key="2">
    <source>
        <dbReference type="EMBL" id="MBE9145817.1"/>
    </source>
</evidence>
<dbReference type="RefSeq" id="WP_193871218.1">
    <property type="nucleotide sequence ID" value="NZ_JADEWU010000070.1"/>
</dbReference>
<accession>A0ABR9UH87</accession>
<keyword evidence="3" id="KW-1185">Reference proteome</keyword>
<evidence type="ECO:0000313" key="3">
    <source>
        <dbReference type="Proteomes" id="UP000640725"/>
    </source>
</evidence>
<name>A0ABR9UH87_9CYAN</name>
<reference evidence="2 3" key="1">
    <citation type="submission" date="2020-10" db="EMBL/GenBank/DDBJ databases">
        <authorList>
            <person name="Castelo-Branco R."/>
            <person name="Eusebio N."/>
            <person name="Adriana R."/>
            <person name="Vieira A."/>
            <person name="Brugerolle De Fraissinette N."/>
            <person name="Rezende De Castro R."/>
            <person name="Schneider M.P."/>
            <person name="Vasconcelos V."/>
            <person name="Leao P.N."/>
        </authorList>
    </citation>
    <scope>NUCLEOTIDE SEQUENCE [LARGE SCALE GENOMIC DNA]</scope>
    <source>
        <strain evidence="2 3">LEGE 06226</strain>
    </source>
</reference>